<evidence type="ECO:0000256" key="3">
    <source>
        <dbReference type="ARBA" id="ARBA00004555"/>
    </source>
</evidence>
<dbReference type="InterPro" id="IPR057576">
    <property type="entry name" value="NUCB1_N"/>
</dbReference>
<dbReference type="GO" id="GO:0003677">
    <property type="term" value="F:DNA binding"/>
    <property type="evidence" value="ECO:0007669"/>
    <property type="project" value="UniProtKB-KW"/>
</dbReference>
<evidence type="ECO:0000256" key="15">
    <source>
        <dbReference type="ARBA" id="ARBA00023136"/>
    </source>
</evidence>
<dbReference type="GO" id="GO:0005794">
    <property type="term" value="C:Golgi apparatus"/>
    <property type="evidence" value="ECO:0007669"/>
    <property type="project" value="UniProtKB-SubCell"/>
</dbReference>
<dbReference type="GeneID" id="113518852"/>
<evidence type="ECO:0000256" key="7">
    <source>
        <dbReference type="ARBA" id="ARBA00022525"/>
    </source>
</evidence>
<keyword evidence="15" id="KW-0472">Membrane</keyword>
<evidence type="ECO:0000256" key="13">
    <source>
        <dbReference type="ARBA" id="ARBA00023034"/>
    </source>
</evidence>
<reference evidence="21" key="1">
    <citation type="submission" date="2025-08" db="UniProtKB">
        <authorList>
            <consortium name="RefSeq"/>
        </authorList>
    </citation>
    <scope>IDENTIFICATION</scope>
    <source>
        <tissue evidence="21">Whole larvae</tissue>
    </source>
</reference>
<gene>
    <name evidence="21" type="primary">LOC113518852</name>
</gene>
<evidence type="ECO:0000256" key="9">
    <source>
        <dbReference type="ARBA" id="ARBA00022658"/>
    </source>
</evidence>
<dbReference type="InterPro" id="IPR018247">
    <property type="entry name" value="EF_Hand_1_Ca_BS"/>
</dbReference>
<dbReference type="GO" id="GO:0070062">
    <property type="term" value="C:extracellular exosome"/>
    <property type="evidence" value="ECO:0007669"/>
    <property type="project" value="TreeGrafter"/>
</dbReference>
<dbReference type="SUPFAM" id="SSF47473">
    <property type="entry name" value="EF-hand"/>
    <property type="match status" value="1"/>
</dbReference>
<evidence type="ECO:0000256" key="8">
    <source>
        <dbReference type="ARBA" id="ARBA00022553"/>
    </source>
</evidence>
<dbReference type="GO" id="GO:0016020">
    <property type="term" value="C:membrane"/>
    <property type="evidence" value="ECO:0007669"/>
    <property type="project" value="UniProtKB-SubCell"/>
</dbReference>
<dbReference type="InterPro" id="IPR002048">
    <property type="entry name" value="EF_hand_dom"/>
</dbReference>
<dbReference type="GO" id="GO:0005793">
    <property type="term" value="C:endoplasmic reticulum-Golgi intermediate compartment"/>
    <property type="evidence" value="ECO:0007669"/>
    <property type="project" value="TreeGrafter"/>
</dbReference>
<comment type="similarity">
    <text evidence="5">Belongs to the nucleobindin family.</text>
</comment>
<accession>A0A6J1WUS2</accession>
<evidence type="ECO:0000256" key="1">
    <source>
        <dbReference type="ARBA" id="ARBA00004170"/>
    </source>
</evidence>
<keyword evidence="20" id="KW-1185">Reference proteome</keyword>
<name>A0A6J1WUS2_GALME</name>
<dbReference type="InParanoid" id="A0A6J1WUS2"/>
<dbReference type="PANTHER" id="PTHR19237:SF20">
    <property type="entry name" value="NUCLEOBINDIN 1"/>
    <property type="match status" value="1"/>
</dbReference>
<feature type="chain" id="PRO_5047472156" evidence="18">
    <location>
        <begin position="21"/>
        <end position="644"/>
    </location>
</feature>
<keyword evidence="14" id="KW-0238">DNA-binding</keyword>
<dbReference type="RefSeq" id="XP_026759669.2">
    <property type="nucleotide sequence ID" value="XM_026903868.3"/>
</dbReference>
<proteinExistence type="inferred from homology"/>
<evidence type="ECO:0000256" key="11">
    <source>
        <dbReference type="ARBA" id="ARBA00022737"/>
    </source>
</evidence>
<evidence type="ECO:0000256" key="2">
    <source>
        <dbReference type="ARBA" id="ARBA00004496"/>
    </source>
</evidence>
<feature type="compositionally biased region" description="Low complexity" evidence="17">
    <location>
        <begin position="388"/>
        <end position="427"/>
    </location>
</feature>
<evidence type="ECO:0000256" key="10">
    <source>
        <dbReference type="ARBA" id="ARBA00022729"/>
    </source>
</evidence>
<evidence type="ECO:0000256" key="17">
    <source>
        <dbReference type="SAM" id="MobiDB-lite"/>
    </source>
</evidence>
<dbReference type="PROSITE" id="PS50222">
    <property type="entry name" value="EF_HAND_2"/>
    <property type="match status" value="1"/>
</dbReference>
<keyword evidence="16" id="KW-0175">Coiled coil</keyword>
<feature type="region of interest" description="Disordered" evidence="17">
    <location>
        <begin position="388"/>
        <end position="644"/>
    </location>
</feature>
<evidence type="ECO:0000256" key="12">
    <source>
        <dbReference type="ARBA" id="ARBA00022837"/>
    </source>
</evidence>
<evidence type="ECO:0000256" key="16">
    <source>
        <dbReference type="SAM" id="Coils"/>
    </source>
</evidence>
<evidence type="ECO:0000256" key="4">
    <source>
        <dbReference type="ARBA" id="ARBA00004613"/>
    </source>
</evidence>
<dbReference type="CDD" id="cd00051">
    <property type="entry name" value="EFh"/>
    <property type="match status" value="1"/>
</dbReference>
<dbReference type="Gene3D" id="1.10.238.10">
    <property type="entry name" value="EF-hand"/>
    <property type="match status" value="1"/>
</dbReference>
<protein>
    <submittedName>
        <fullName evidence="21">Nucleobindin-2 isoform X1</fullName>
    </submittedName>
</protein>
<dbReference type="AlphaFoldDB" id="A0A6J1WUS2"/>
<feature type="signal peptide" evidence="18">
    <location>
        <begin position="1"/>
        <end position="20"/>
    </location>
</feature>
<keyword evidence="6" id="KW-0963">Cytoplasm</keyword>
<feature type="coiled-coil region" evidence="16">
    <location>
        <begin position="141"/>
        <end position="205"/>
    </location>
</feature>
<dbReference type="FunCoup" id="A0A6J1WUS2">
    <property type="interactions" value="1375"/>
</dbReference>
<keyword evidence="7" id="KW-0964">Secreted</keyword>
<evidence type="ECO:0000313" key="21">
    <source>
        <dbReference type="RefSeq" id="XP_026759669.2"/>
    </source>
</evidence>
<evidence type="ECO:0000256" key="18">
    <source>
        <dbReference type="SAM" id="SignalP"/>
    </source>
</evidence>
<sequence length="644" mass="73842">MMRSLPGLLCLLAILHTSYAPPVSGDNSNEDSDVKDNLEEYMEYHRYLKEVVQALESDPDFRERLEKADVEDVRSGKIADQLDFVNHNVRTKLDEIKRRELERLRHLATKQYELTNNLDAHMGKVPINEHLDQANPHTFEIEDLKRLIKKTTSDLEEADKQRKEEFKEYEMQKEFEKHQKLETMNEDQKKEYMKKENEEKSAKKHHKPLHHPVTRQQLLEIWKKADNMDAKDFNPRVFFMMHDVDGNGAWDADEVKALFIKELDKLYGPGGPNKDLHERAEEMERMREHVFQENDKNHDGLIDFQEFMVETQKANFNRDEGWKSIDENQIYTQAEYEAYERRRLEELRYLQQRGLVDAHGRPIPGTQHKLHEAYQQYPAYQQQQYQQQQYQQQQYQQPPSHQGQQYYPQGQMPPVQGQVPQGYQPAPGQIPPQGYQQHTGQVPQQAYQAQYQIPQGQPQGQYPGQPQGQYQGQPQGQYQGQQQGQYQGQQQGQYQGQQQGQYQGQPQGQHQGQPQGQHQGQPQGQHQGQPQGQHQGQVPPQPGQSQGQYQGQVPQQPQAGNINQGQAPQAQPAQGQGAPAQGQASSVQGQASPVQGQAQQAQPQQNVQGQPQQNAPPQSSQNQGQAAPAQGQNAVPPPIDASRH</sequence>
<comment type="subcellular location">
    <subcellularLocation>
        <location evidence="2">Cytoplasm</location>
    </subcellularLocation>
    <subcellularLocation>
        <location evidence="3">Golgi apparatus</location>
    </subcellularLocation>
    <subcellularLocation>
        <location evidence="1">Membrane</location>
        <topology evidence="1">Peripheral membrane protein</topology>
    </subcellularLocation>
    <subcellularLocation>
        <location evidence="4">Secreted</location>
    </subcellularLocation>
</comment>
<feature type="compositionally biased region" description="Pro residues" evidence="17">
    <location>
        <begin position="635"/>
        <end position="644"/>
    </location>
</feature>
<evidence type="ECO:0000256" key="14">
    <source>
        <dbReference type="ARBA" id="ARBA00023125"/>
    </source>
</evidence>
<organism evidence="20 21">
    <name type="scientific">Galleria mellonella</name>
    <name type="common">Greater wax moth</name>
    <dbReference type="NCBI Taxonomy" id="7137"/>
    <lineage>
        <taxon>Eukaryota</taxon>
        <taxon>Metazoa</taxon>
        <taxon>Ecdysozoa</taxon>
        <taxon>Arthropoda</taxon>
        <taxon>Hexapoda</taxon>
        <taxon>Insecta</taxon>
        <taxon>Pterygota</taxon>
        <taxon>Neoptera</taxon>
        <taxon>Endopterygota</taxon>
        <taxon>Lepidoptera</taxon>
        <taxon>Glossata</taxon>
        <taxon>Ditrysia</taxon>
        <taxon>Pyraloidea</taxon>
        <taxon>Pyralidae</taxon>
        <taxon>Galleriinae</taxon>
        <taxon>Galleria</taxon>
    </lineage>
</organism>
<feature type="compositionally biased region" description="Low complexity" evidence="17">
    <location>
        <begin position="440"/>
        <end position="634"/>
    </location>
</feature>
<dbReference type="GO" id="GO:0005509">
    <property type="term" value="F:calcium ion binding"/>
    <property type="evidence" value="ECO:0007669"/>
    <property type="project" value="InterPro"/>
</dbReference>
<dbReference type="Pfam" id="PF25434">
    <property type="entry name" value="NUCB1_N"/>
    <property type="match status" value="1"/>
</dbReference>
<keyword evidence="8" id="KW-0597">Phosphoprotein</keyword>
<dbReference type="InterPro" id="IPR040250">
    <property type="entry name" value="Nucleobindin"/>
</dbReference>
<dbReference type="PROSITE" id="PS00018">
    <property type="entry name" value="EF_HAND_1"/>
    <property type="match status" value="1"/>
</dbReference>
<keyword evidence="13" id="KW-0333">Golgi apparatus</keyword>
<dbReference type="InterPro" id="IPR011992">
    <property type="entry name" value="EF-hand-dom_pair"/>
</dbReference>
<dbReference type="KEGG" id="gmw:113518852"/>
<keyword evidence="10 18" id="KW-0732">Signal</keyword>
<feature type="domain" description="EF-hand" evidence="19">
    <location>
        <begin position="282"/>
        <end position="317"/>
    </location>
</feature>
<evidence type="ECO:0000256" key="6">
    <source>
        <dbReference type="ARBA" id="ARBA00022490"/>
    </source>
</evidence>
<keyword evidence="12" id="KW-0106">Calcium</keyword>
<dbReference type="GO" id="GO:0005085">
    <property type="term" value="F:guanyl-nucleotide exchange factor activity"/>
    <property type="evidence" value="ECO:0007669"/>
    <property type="project" value="UniProtKB-KW"/>
</dbReference>
<evidence type="ECO:0000313" key="20">
    <source>
        <dbReference type="Proteomes" id="UP001652740"/>
    </source>
</evidence>
<dbReference type="Proteomes" id="UP001652740">
    <property type="component" value="Unplaced"/>
</dbReference>
<evidence type="ECO:0000256" key="5">
    <source>
        <dbReference type="ARBA" id="ARBA00008063"/>
    </source>
</evidence>
<keyword evidence="11" id="KW-0677">Repeat</keyword>
<keyword evidence="9" id="KW-0344">Guanine-nucleotide releasing factor</keyword>
<evidence type="ECO:0000259" key="19">
    <source>
        <dbReference type="PROSITE" id="PS50222"/>
    </source>
</evidence>
<dbReference type="PANTHER" id="PTHR19237">
    <property type="entry name" value="NUCLEOBINDIN"/>
    <property type="match status" value="1"/>
</dbReference>